<dbReference type="EMBL" id="JABTTQ020002461">
    <property type="protein sequence ID" value="KAK6123787.1"/>
    <property type="molecule type" value="Genomic_DNA"/>
</dbReference>
<name>A0ABR0UN72_REHGL</name>
<gene>
    <name evidence="1" type="ORF">DH2020_042468</name>
</gene>
<organism evidence="1 2">
    <name type="scientific">Rehmannia glutinosa</name>
    <name type="common">Chinese foxglove</name>
    <dbReference type="NCBI Taxonomy" id="99300"/>
    <lineage>
        <taxon>Eukaryota</taxon>
        <taxon>Viridiplantae</taxon>
        <taxon>Streptophyta</taxon>
        <taxon>Embryophyta</taxon>
        <taxon>Tracheophyta</taxon>
        <taxon>Spermatophyta</taxon>
        <taxon>Magnoliopsida</taxon>
        <taxon>eudicotyledons</taxon>
        <taxon>Gunneridae</taxon>
        <taxon>Pentapetalae</taxon>
        <taxon>asterids</taxon>
        <taxon>lamiids</taxon>
        <taxon>Lamiales</taxon>
        <taxon>Orobanchaceae</taxon>
        <taxon>Rehmannieae</taxon>
        <taxon>Rehmannia</taxon>
    </lineage>
</organism>
<protein>
    <submittedName>
        <fullName evidence="1">Uncharacterized protein</fullName>
    </submittedName>
</protein>
<keyword evidence="2" id="KW-1185">Reference proteome</keyword>
<proteinExistence type="predicted"/>
<reference evidence="1 2" key="1">
    <citation type="journal article" date="2021" name="Comput. Struct. Biotechnol. J.">
        <title>De novo genome assembly of the potent medicinal plant Rehmannia glutinosa using nanopore technology.</title>
        <authorList>
            <person name="Ma L."/>
            <person name="Dong C."/>
            <person name="Song C."/>
            <person name="Wang X."/>
            <person name="Zheng X."/>
            <person name="Niu Y."/>
            <person name="Chen S."/>
            <person name="Feng W."/>
        </authorList>
    </citation>
    <scope>NUCLEOTIDE SEQUENCE [LARGE SCALE GENOMIC DNA]</scope>
    <source>
        <strain evidence="1">DH-2019</strain>
    </source>
</reference>
<accession>A0ABR0UN72</accession>
<comment type="caution">
    <text evidence="1">The sequence shown here is derived from an EMBL/GenBank/DDBJ whole genome shotgun (WGS) entry which is preliminary data.</text>
</comment>
<evidence type="ECO:0000313" key="1">
    <source>
        <dbReference type="EMBL" id="KAK6123787.1"/>
    </source>
</evidence>
<dbReference type="Proteomes" id="UP001318860">
    <property type="component" value="Unassembled WGS sequence"/>
</dbReference>
<evidence type="ECO:0000313" key="2">
    <source>
        <dbReference type="Proteomes" id="UP001318860"/>
    </source>
</evidence>
<sequence length="250" mass="28871">MAEKWEEMLKEVGESSSRVSGKEVVRRESLSGPVMADELPANFRSLTSREILTSALTQGLKEGDFFRSLAKRPVRDFDDILSRAEKYVNLEEAQKGKMEELRDKRKERVEVHRDVAPKQFREQERRIGPVPRLSEPRLYTPLMASRSRVLMAIAGNKDLKWPVNYSVVPSRPKSKFFYEFHNCFGHTTEECRHLKDEIERMVKNGWLAGWVKMDQGQASNTGANRNHHPQLRGAGEMMEVARRTTLRGEL</sequence>